<dbReference type="PANTHER" id="PTHR24300:SF134">
    <property type="entry name" value="CYTOCHROME P450, FAMILY 2, SUBFAMILY AB, POLYPEPTIDE 2-RELATED"/>
    <property type="match status" value="1"/>
</dbReference>
<dbReference type="Gene3D" id="1.10.630.10">
    <property type="entry name" value="Cytochrome P450"/>
    <property type="match status" value="1"/>
</dbReference>
<protein>
    <submittedName>
        <fullName evidence="13">Uncharacterized protein</fullName>
    </submittedName>
</protein>
<dbReference type="GO" id="GO:0005737">
    <property type="term" value="C:cytoplasm"/>
    <property type="evidence" value="ECO:0000318"/>
    <property type="project" value="GO_Central"/>
</dbReference>
<dbReference type="InterPro" id="IPR001128">
    <property type="entry name" value="Cyt_P450"/>
</dbReference>
<dbReference type="GO" id="GO:0006082">
    <property type="term" value="P:organic acid metabolic process"/>
    <property type="evidence" value="ECO:0000318"/>
    <property type="project" value="GO_Central"/>
</dbReference>
<dbReference type="InParanoid" id="L7MZU8"/>
<evidence type="ECO:0000256" key="5">
    <source>
        <dbReference type="ARBA" id="ARBA00022723"/>
    </source>
</evidence>
<evidence type="ECO:0000256" key="10">
    <source>
        <dbReference type="PIRSR" id="PIRSR602401-1"/>
    </source>
</evidence>
<evidence type="ECO:0000256" key="7">
    <source>
        <dbReference type="ARBA" id="ARBA00023004"/>
    </source>
</evidence>
<evidence type="ECO:0000256" key="4">
    <source>
        <dbReference type="ARBA" id="ARBA00022617"/>
    </source>
</evidence>
<keyword evidence="4 10" id="KW-0349">Heme</keyword>
<evidence type="ECO:0000256" key="9">
    <source>
        <dbReference type="ARBA" id="ARBA00023136"/>
    </source>
</evidence>
<dbReference type="HOGENOM" id="CLU_001570_22_0_1"/>
<dbReference type="Ensembl" id="ENSACAT00000009944.3">
    <property type="protein sequence ID" value="ENSACAP00000009745.3"/>
    <property type="gene ID" value="ENSACAG00000009906.3"/>
</dbReference>
<keyword evidence="8 11" id="KW-0503">Monooxygenase</keyword>
<organism evidence="13 14">
    <name type="scientific">Anolis carolinensis</name>
    <name type="common">Green anole</name>
    <name type="synonym">American chameleon</name>
    <dbReference type="NCBI Taxonomy" id="28377"/>
    <lineage>
        <taxon>Eukaryota</taxon>
        <taxon>Metazoa</taxon>
        <taxon>Chordata</taxon>
        <taxon>Craniata</taxon>
        <taxon>Vertebrata</taxon>
        <taxon>Euteleostomi</taxon>
        <taxon>Lepidosauria</taxon>
        <taxon>Squamata</taxon>
        <taxon>Bifurcata</taxon>
        <taxon>Unidentata</taxon>
        <taxon>Episquamata</taxon>
        <taxon>Toxicofera</taxon>
        <taxon>Iguania</taxon>
        <taxon>Dactyloidae</taxon>
        <taxon>Anolis</taxon>
    </lineage>
</organism>
<dbReference type="Pfam" id="PF00067">
    <property type="entry name" value="p450"/>
    <property type="match status" value="1"/>
</dbReference>
<evidence type="ECO:0000313" key="13">
    <source>
        <dbReference type="Ensembl" id="ENSACAP00000009745.3"/>
    </source>
</evidence>
<comment type="cofactor">
    <cofactor evidence="1 10">
        <name>heme</name>
        <dbReference type="ChEBI" id="CHEBI:30413"/>
    </cofactor>
</comment>
<dbReference type="PRINTS" id="PR00385">
    <property type="entry name" value="P450"/>
</dbReference>
<dbReference type="eggNOG" id="KOG0156">
    <property type="taxonomic scope" value="Eukaryota"/>
</dbReference>
<dbReference type="GO" id="GO:0016020">
    <property type="term" value="C:membrane"/>
    <property type="evidence" value="ECO:0007669"/>
    <property type="project" value="UniProtKB-SubCell"/>
</dbReference>
<dbReference type="GO" id="GO:0016712">
    <property type="term" value="F:oxidoreductase activity, acting on paired donors, with incorporation or reduction of molecular oxygen, reduced flavin or flavoprotein as one donor, and incorporation of one atom of oxygen"/>
    <property type="evidence" value="ECO:0000318"/>
    <property type="project" value="GO_Central"/>
</dbReference>
<evidence type="ECO:0000256" key="12">
    <source>
        <dbReference type="SAM" id="Phobius"/>
    </source>
</evidence>
<evidence type="ECO:0000256" key="6">
    <source>
        <dbReference type="ARBA" id="ARBA00023002"/>
    </source>
</evidence>
<dbReference type="FunFam" id="1.10.630.10:FF:000004">
    <property type="entry name" value="cytochrome P450 2D15 isoform X1"/>
    <property type="match status" value="1"/>
</dbReference>
<dbReference type="PROSITE" id="PS00086">
    <property type="entry name" value="CYTOCHROME_P450"/>
    <property type="match status" value="1"/>
</dbReference>
<evidence type="ECO:0000256" key="8">
    <source>
        <dbReference type="ARBA" id="ARBA00023033"/>
    </source>
</evidence>
<dbReference type="KEGG" id="acs:100563550"/>
<accession>L7MZU8</accession>
<keyword evidence="6 11" id="KW-0560">Oxidoreductase</keyword>
<reference evidence="13" key="1">
    <citation type="submission" date="2009-12" db="EMBL/GenBank/DDBJ databases">
        <title>The Genome Sequence of Anolis carolinensis (Green Anole Lizard).</title>
        <authorList>
            <consortium name="The Genome Sequencing Platform"/>
            <person name="Di Palma F."/>
            <person name="Alfoldi J."/>
            <person name="Heiman D."/>
            <person name="Young S."/>
            <person name="Grabherr M."/>
            <person name="Johnson J."/>
            <person name="Lander E.S."/>
            <person name="Lindblad-Toh K."/>
        </authorList>
    </citation>
    <scope>NUCLEOTIDE SEQUENCE [LARGE SCALE GENOMIC DNA]</scope>
    <source>
        <strain evidence="13">JBL SC #1</strain>
    </source>
</reference>
<dbReference type="InterPro" id="IPR036396">
    <property type="entry name" value="Cyt_P450_sf"/>
</dbReference>
<reference evidence="13" key="3">
    <citation type="submission" date="2025-09" db="UniProtKB">
        <authorList>
            <consortium name="Ensembl"/>
        </authorList>
    </citation>
    <scope>IDENTIFICATION</scope>
</reference>
<evidence type="ECO:0000256" key="1">
    <source>
        <dbReference type="ARBA" id="ARBA00001971"/>
    </source>
</evidence>
<keyword evidence="12" id="KW-1133">Transmembrane helix</keyword>
<comment type="similarity">
    <text evidence="3 11">Belongs to the cytochrome P450 family.</text>
</comment>
<dbReference type="GeneTree" id="ENSGT00940000163166"/>
<dbReference type="AlphaFoldDB" id="L7MZU8"/>
<dbReference type="Bgee" id="ENSACAG00000009906">
    <property type="expression patterns" value="Expressed in dewlap"/>
</dbReference>
<dbReference type="RefSeq" id="XP_016851176.1">
    <property type="nucleotide sequence ID" value="XM_016995687.2"/>
</dbReference>
<dbReference type="InterPro" id="IPR050182">
    <property type="entry name" value="Cytochrome_P450_fam2"/>
</dbReference>
<feature type="binding site" description="axial binding residue" evidence="10">
    <location>
        <position position="439"/>
    </location>
    <ligand>
        <name>heme</name>
        <dbReference type="ChEBI" id="CHEBI:30413"/>
    </ligand>
    <ligandPart>
        <name>Fe</name>
        <dbReference type="ChEBI" id="CHEBI:18248"/>
    </ligandPart>
</feature>
<evidence type="ECO:0000256" key="3">
    <source>
        <dbReference type="ARBA" id="ARBA00010617"/>
    </source>
</evidence>
<sequence>MEGTRIFLILLLVILLLLYFLKQQWSRRHFPPGPLALPVIGGVWRINFGIGYNEETLIKLAKQYGNIYTYWAGHIPIVVLSGFEAVKEGLVDHSEEFSDRPETPFLTLIGRQKGIVFSNGYTWKQQRRFGLVTLRKLGVGKKSMEGQIEEESRQLVEVFAREKGQPFDPALPITNSISNVVCAMTFGYRFPLEDETFKKLTDAVALTLQFAGSPFHVAYEMFPWLMKHLPGPHKKALHGTEMVLSLAKKEIQKHKDQKSFHEPQDLIDFYLLKMEKHQRKNDPTSTYDEENLAQDIHDLFIAGTETTATSLKWAILLLANHPDIQDKVYKEIEDALSSSSFCYQDLKKLPYTNAVLHEIQRSKYPLLFGLPRQTVTDVKMRGFLIPKGTIIVPNLRSVLVDPEYWETPEEFNPNHFLDKDGNFVAREEYLVFGEGARVCLGEHLARMEFFIFLVNLLRAFRFQLPPGVKKLNEQPTVGLTTPPHPYKVCAVPRSGSSLTIQK</sequence>
<dbReference type="GO" id="GO:0020037">
    <property type="term" value="F:heme binding"/>
    <property type="evidence" value="ECO:0000318"/>
    <property type="project" value="GO_Central"/>
</dbReference>
<keyword evidence="12" id="KW-0812">Transmembrane</keyword>
<comment type="subcellular location">
    <subcellularLocation>
        <location evidence="2">Membrane</location>
    </subcellularLocation>
</comment>
<dbReference type="GeneID" id="100563550"/>
<keyword evidence="14" id="KW-1185">Reference proteome</keyword>
<dbReference type="GO" id="GO:0006805">
    <property type="term" value="P:xenobiotic metabolic process"/>
    <property type="evidence" value="ECO:0000318"/>
    <property type="project" value="GO_Central"/>
</dbReference>
<keyword evidence="5 10" id="KW-0479">Metal-binding</keyword>
<dbReference type="STRING" id="28377.ENSACAP00000009745"/>
<dbReference type="SUPFAM" id="SSF48264">
    <property type="entry name" value="Cytochrome P450"/>
    <property type="match status" value="1"/>
</dbReference>
<dbReference type="Proteomes" id="UP000001646">
    <property type="component" value="Unplaced"/>
</dbReference>
<evidence type="ECO:0000313" key="14">
    <source>
        <dbReference type="Proteomes" id="UP000001646"/>
    </source>
</evidence>
<gene>
    <name evidence="13" type="primary">LOC100563550</name>
</gene>
<dbReference type="InterPro" id="IPR002401">
    <property type="entry name" value="Cyt_P450_E_grp-I"/>
</dbReference>
<dbReference type="PRINTS" id="PR00463">
    <property type="entry name" value="EP450I"/>
</dbReference>
<proteinExistence type="inferred from homology"/>
<dbReference type="GO" id="GO:0005506">
    <property type="term" value="F:iron ion binding"/>
    <property type="evidence" value="ECO:0007669"/>
    <property type="project" value="InterPro"/>
</dbReference>
<keyword evidence="9 12" id="KW-0472">Membrane</keyword>
<evidence type="ECO:0000256" key="11">
    <source>
        <dbReference type="RuleBase" id="RU000461"/>
    </source>
</evidence>
<name>L7MZU8_ANOCA</name>
<dbReference type="PANTHER" id="PTHR24300">
    <property type="entry name" value="CYTOCHROME P450 508A4-RELATED"/>
    <property type="match status" value="1"/>
</dbReference>
<dbReference type="InterPro" id="IPR017972">
    <property type="entry name" value="Cyt_P450_CS"/>
</dbReference>
<feature type="transmembrane region" description="Helical" evidence="12">
    <location>
        <begin position="6"/>
        <end position="21"/>
    </location>
</feature>
<keyword evidence="7 10" id="KW-0408">Iron</keyword>
<dbReference type="OrthoDB" id="1055148at2759"/>
<evidence type="ECO:0000256" key="2">
    <source>
        <dbReference type="ARBA" id="ARBA00004370"/>
    </source>
</evidence>
<reference evidence="13" key="2">
    <citation type="submission" date="2025-08" db="UniProtKB">
        <authorList>
            <consortium name="Ensembl"/>
        </authorList>
    </citation>
    <scope>IDENTIFICATION</scope>
</reference>